<accession>G0MZZ3</accession>
<keyword evidence="1" id="KW-0732">Signal</keyword>
<reference evidence="3" key="1">
    <citation type="submission" date="2011-07" db="EMBL/GenBank/DDBJ databases">
        <authorList>
            <consortium name="Caenorhabditis brenneri Sequencing and Analysis Consortium"/>
            <person name="Wilson R.K."/>
        </authorList>
    </citation>
    <scope>NUCLEOTIDE SEQUENCE [LARGE SCALE GENOMIC DNA]</scope>
    <source>
        <strain evidence="3">PB2801</strain>
    </source>
</reference>
<evidence type="ECO:0000256" key="1">
    <source>
        <dbReference type="SAM" id="SignalP"/>
    </source>
</evidence>
<evidence type="ECO:0000313" key="3">
    <source>
        <dbReference type="Proteomes" id="UP000008068"/>
    </source>
</evidence>
<dbReference type="AlphaFoldDB" id="G0MZZ3"/>
<gene>
    <name evidence="2" type="ORF">CAEBREN_20604</name>
</gene>
<feature type="chain" id="PRO_5003404388" evidence="1">
    <location>
        <begin position="24"/>
        <end position="85"/>
    </location>
</feature>
<dbReference type="eggNOG" id="ENOG502TJ5Y">
    <property type="taxonomic scope" value="Eukaryota"/>
</dbReference>
<dbReference type="InParanoid" id="G0MZZ3"/>
<protein>
    <submittedName>
        <fullName evidence="2">Uncharacterized protein</fullName>
    </submittedName>
</protein>
<dbReference type="HOGENOM" id="CLU_2514802_0_0_1"/>
<name>G0MZZ3_CAEBE</name>
<sequence>MLTSTYIKLLVLTTLLILPSFQNVPENQGVEEEQWAGHDNEAGPVQIDEIFTVEERPPRDLRSLRARYFSKPRSAFPYYKGLGRK</sequence>
<feature type="signal peptide" evidence="1">
    <location>
        <begin position="1"/>
        <end position="23"/>
    </location>
</feature>
<dbReference type="Proteomes" id="UP000008068">
    <property type="component" value="Unassembled WGS sequence"/>
</dbReference>
<keyword evidence="3" id="KW-1185">Reference proteome</keyword>
<proteinExistence type="predicted"/>
<organism evidence="3">
    <name type="scientific">Caenorhabditis brenneri</name>
    <name type="common">Nematode worm</name>
    <dbReference type="NCBI Taxonomy" id="135651"/>
    <lineage>
        <taxon>Eukaryota</taxon>
        <taxon>Metazoa</taxon>
        <taxon>Ecdysozoa</taxon>
        <taxon>Nematoda</taxon>
        <taxon>Chromadorea</taxon>
        <taxon>Rhabditida</taxon>
        <taxon>Rhabditina</taxon>
        <taxon>Rhabditomorpha</taxon>
        <taxon>Rhabditoidea</taxon>
        <taxon>Rhabditidae</taxon>
        <taxon>Peloderinae</taxon>
        <taxon>Caenorhabditis</taxon>
    </lineage>
</organism>
<evidence type="ECO:0000313" key="2">
    <source>
        <dbReference type="EMBL" id="EGT48589.1"/>
    </source>
</evidence>
<dbReference type="EMBL" id="GL379823">
    <property type="protein sequence ID" value="EGT48589.1"/>
    <property type="molecule type" value="Genomic_DNA"/>
</dbReference>
<dbReference type="FunCoup" id="G0MZZ3">
    <property type="interactions" value="1098"/>
</dbReference>